<protein>
    <submittedName>
        <fullName evidence="2">Uncharacterized protein</fullName>
    </submittedName>
</protein>
<dbReference type="RefSeq" id="WP_016167191.1">
    <property type="nucleotide sequence ID" value="NZ_JHZG01000017.1"/>
</dbReference>
<gene>
    <name evidence="2" type="ORF">I593_02139</name>
</gene>
<dbReference type="EMBL" id="AQFM01000037">
    <property type="protein sequence ID" value="EOR07252.1"/>
    <property type="molecule type" value="Genomic_DNA"/>
</dbReference>
<proteinExistence type="predicted"/>
<keyword evidence="3" id="KW-1185">Reference proteome</keyword>
<reference evidence="2 3" key="1">
    <citation type="submission" date="2013-03" db="EMBL/GenBank/DDBJ databases">
        <title>The Genome Sequence of Acinetobacter tandoii CIP 107469.</title>
        <authorList>
            <consortium name="The Broad Institute Genome Sequencing Platform"/>
            <consortium name="The Broad Institute Genome Sequencing Center for Infectious Disease"/>
            <person name="Cerqueira G."/>
            <person name="Feldgarden M."/>
            <person name="Courvalin P."/>
            <person name="Perichon B."/>
            <person name="Grillot-Courvalin C."/>
            <person name="Clermont D."/>
            <person name="Rocha E."/>
            <person name="Yoon E.-J."/>
            <person name="Nemec A."/>
            <person name="Walker B."/>
            <person name="Young S.K."/>
            <person name="Zeng Q."/>
            <person name="Gargeya S."/>
            <person name="Fitzgerald M."/>
            <person name="Haas B."/>
            <person name="Abouelleil A."/>
            <person name="Alvarado L."/>
            <person name="Arachchi H.M."/>
            <person name="Berlin A.M."/>
            <person name="Chapman S.B."/>
            <person name="Dewar J."/>
            <person name="Goldberg J."/>
            <person name="Griggs A."/>
            <person name="Gujja S."/>
            <person name="Hansen M."/>
            <person name="Howarth C."/>
            <person name="Imamovic A."/>
            <person name="Larimer J."/>
            <person name="McCowan C."/>
            <person name="Murphy C."/>
            <person name="Neiman D."/>
            <person name="Pearson M."/>
            <person name="Priest M."/>
            <person name="Roberts A."/>
            <person name="Saif S."/>
            <person name="Shea T."/>
            <person name="Sisk P."/>
            <person name="Sykes S."/>
            <person name="Wortman J."/>
            <person name="Nusbaum C."/>
            <person name="Birren B."/>
        </authorList>
    </citation>
    <scope>NUCLEOTIDE SEQUENCE [LARGE SCALE GENOMIC DNA]</scope>
    <source>
        <strain evidence="2 3">CIP 107469</strain>
    </source>
</reference>
<dbReference type="Proteomes" id="UP000016201">
    <property type="component" value="Unassembled WGS sequence"/>
</dbReference>
<organism evidence="2 3">
    <name type="scientific">Acinetobacter tandoii DSM 14970 = CIP 107469</name>
    <dbReference type="NCBI Taxonomy" id="1120927"/>
    <lineage>
        <taxon>Bacteria</taxon>
        <taxon>Pseudomonadati</taxon>
        <taxon>Pseudomonadota</taxon>
        <taxon>Gammaproteobacteria</taxon>
        <taxon>Moraxellales</taxon>
        <taxon>Moraxellaceae</taxon>
        <taxon>Acinetobacter</taxon>
    </lineage>
</organism>
<keyword evidence="1" id="KW-0472">Membrane</keyword>
<evidence type="ECO:0000313" key="2">
    <source>
        <dbReference type="EMBL" id="EOR07252.1"/>
    </source>
</evidence>
<keyword evidence="1" id="KW-0812">Transmembrane</keyword>
<comment type="caution">
    <text evidence="2">The sequence shown here is derived from an EMBL/GenBank/DDBJ whole genome shotgun (WGS) entry which is preliminary data.</text>
</comment>
<evidence type="ECO:0000256" key="1">
    <source>
        <dbReference type="SAM" id="Phobius"/>
    </source>
</evidence>
<feature type="transmembrane region" description="Helical" evidence="1">
    <location>
        <begin position="51"/>
        <end position="70"/>
    </location>
</feature>
<sequence>MMNNPAKIDPEFHRFVTKDRIRLFTERNEFKRLAEQYEQELYDIQERSKKLISFLLCLCTVLLGVLAYVLSNS</sequence>
<dbReference type="PATRIC" id="fig|1120927.3.peg.2074"/>
<keyword evidence="1" id="KW-1133">Transmembrane helix</keyword>
<name>R9AYK1_9GAMM</name>
<accession>R9AYK1</accession>
<dbReference type="AlphaFoldDB" id="R9AYK1"/>
<evidence type="ECO:0000313" key="3">
    <source>
        <dbReference type="Proteomes" id="UP000016201"/>
    </source>
</evidence>